<keyword evidence="1" id="KW-1133">Transmembrane helix</keyword>
<dbReference type="AlphaFoldDB" id="A0A432WC31"/>
<feature type="transmembrane region" description="Helical" evidence="1">
    <location>
        <begin position="6"/>
        <end position="24"/>
    </location>
</feature>
<evidence type="ECO:0000256" key="1">
    <source>
        <dbReference type="SAM" id="Phobius"/>
    </source>
</evidence>
<keyword evidence="1" id="KW-0812">Transmembrane</keyword>
<proteinExistence type="predicted"/>
<name>A0A432WC31_9GAMM</name>
<protein>
    <recommendedName>
        <fullName evidence="4">Phage shock protein B</fullName>
    </recommendedName>
</protein>
<dbReference type="RefSeq" id="WP_126789048.1">
    <property type="nucleotide sequence ID" value="NZ_PIPO01000007.1"/>
</dbReference>
<evidence type="ECO:0008006" key="4">
    <source>
        <dbReference type="Google" id="ProtNLM"/>
    </source>
</evidence>
<gene>
    <name evidence="2" type="ORF">CWE14_14235</name>
</gene>
<reference evidence="2 3" key="1">
    <citation type="journal article" date="2011" name="Front. Microbiol.">
        <title>Genomic signatures of strain selection and enhancement in Bacillus atrophaeus var. globigii, a historical biowarfare simulant.</title>
        <authorList>
            <person name="Gibbons H.S."/>
            <person name="Broomall S.M."/>
            <person name="McNew L.A."/>
            <person name="Daligault H."/>
            <person name="Chapman C."/>
            <person name="Bruce D."/>
            <person name="Karavis M."/>
            <person name="Krepps M."/>
            <person name="McGregor P.A."/>
            <person name="Hong C."/>
            <person name="Park K.H."/>
            <person name="Akmal A."/>
            <person name="Feldman A."/>
            <person name="Lin J.S."/>
            <person name="Chang W.E."/>
            <person name="Higgs B.W."/>
            <person name="Demirev P."/>
            <person name="Lindquist J."/>
            <person name="Liem A."/>
            <person name="Fochler E."/>
            <person name="Read T.D."/>
            <person name="Tapia R."/>
            <person name="Johnson S."/>
            <person name="Bishop-Lilly K.A."/>
            <person name="Detter C."/>
            <person name="Han C."/>
            <person name="Sozhamannan S."/>
            <person name="Rosenzweig C.N."/>
            <person name="Skowronski E.W."/>
        </authorList>
    </citation>
    <scope>NUCLEOTIDE SEQUENCE [LARGE SCALE GENOMIC DNA]</scope>
    <source>
        <strain evidence="2 3">Y4G10-17</strain>
    </source>
</reference>
<evidence type="ECO:0000313" key="3">
    <source>
        <dbReference type="Proteomes" id="UP000287823"/>
    </source>
</evidence>
<dbReference type="EMBL" id="PIPO01000007">
    <property type="protein sequence ID" value="RUO29613.1"/>
    <property type="molecule type" value="Genomic_DNA"/>
</dbReference>
<accession>A0A432WC31</accession>
<sequence length="70" mass="7971">MGPFEIAAIAIIGGCAIEIYRTYVKRQNAKQSKTDPALREEVEALKERVATLEALVTDKSYQLREEFKRL</sequence>
<evidence type="ECO:0000313" key="2">
    <source>
        <dbReference type="EMBL" id="RUO29613.1"/>
    </source>
</evidence>
<comment type="caution">
    <text evidence="2">The sequence shown here is derived from an EMBL/GenBank/DDBJ whole genome shotgun (WGS) entry which is preliminary data.</text>
</comment>
<organism evidence="2 3">
    <name type="scientific">Aliidiomarina soli</name>
    <dbReference type="NCBI Taxonomy" id="1928574"/>
    <lineage>
        <taxon>Bacteria</taxon>
        <taxon>Pseudomonadati</taxon>
        <taxon>Pseudomonadota</taxon>
        <taxon>Gammaproteobacteria</taxon>
        <taxon>Alteromonadales</taxon>
        <taxon>Idiomarinaceae</taxon>
        <taxon>Aliidiomarina</taxon>
    </lineage>
</organism>
<keyword evidence="3" id="KW-1185">Reference proteome</keyword>
<keyword evidence="1" id="KW-0472">Membrane</keyword>
<dbReference type="Proteomes" id="UP000287823">
    <property type="component" value="Unassembled WGS sequence"/>
</dbReference>